<proteinExistence type="predicted"/>
<dbReference type="PANTHER" id="PTHR35191">
    <property type="entry name" value="PROPHAGE SIDE TAIL FIBER PROTEIN HOMOLOG STFQ-RELATED"/>
    <property type="match status" value="1"/>
</dbReference>
<evidence type="ECO:0000313" key="2">
    <source>
        <dbReference type="EMBL" id="MCZ4281699.1"/>
    </source>
</evidence>
<feature type="domain" description="Phage tail fibre protein N-terminal" evidence="1">
    <location>
        <begin position="4"/>
        <end position="151"/>
    </location>
</feature>
<accession>A0ABT4LKU5</accession>
<sequence length="293" mass="30702">MAVENYYVILTRLGAAKHATAIATGGNISLTEMAVGSGQNDTLYEPVDTQTALKTEVWRGGIGAIRTDPDNNTRIIIETNIPQNVGGFVIREFGIFDSDGDLFAVGKYPPTTKTSLAQGAPTDQLIRAILAVNNINSITLLIDPAIIMASKKYVDDLILPLATKSYVDAAIKIPVVDMAFLAGIANNGSNVDLSVQRIGALRLARNTLIQNVIAVVATAPTGDPVEIDITKNGTSIFTTKPTIPVGTNLLSGGVLDPAQLACVAGDLIEPLVTQVGSVIRGQGLTLSIKAIAQ</sequence>
<dbReference type="EMBL" id="JAPWGY010000004">
    <property type="protein sequence ID" value="MCZ4281699.1"/>
    <property type="molecule type" value="Genomic_DNA"/>
</dbReference>
<dbReference type="RefSeq" id="WP_269423862.1">
    <property type="nucleotide sequence ID" value="NZ_JAPWGY010000004.1"/>
</dbReference>
<comment type="caution">
    <text evidence="2">The sequence shown here is derived from an EMBL/GenBank/DDBJ whole genome shotgun (WGS) entry which is preliminary data.</text>
</comment>
<gene>
    <name evidence="2" type="ORF">O4H49_12990</name>
</gene>
<dbReference type="PANTHER" id="PTHR35191:SF1">
    <property type="entry name" value="PROPHAGE SIDE TAIL FIBER PROTEIN HOMOLOG STFQ-RELATED"/>
    <property type="match status" value="1"/>
</dbReference>
<dbReference type="Proteomes" id="UP001069802">
    <property type="component" value="Unassembled WGS sequence"/>
</dbReference>
<name>A0ABT4LKU5_9PROT</name>
<organism evidence="2 3">
    <name type="scientific">Kiloniella laminariae</name>
    <dbReference type="NCBI Taxonomy" id="454162"/>
    <lineage>
        <taxon>Bacteria</taxon>
        <taxon>Pseudomonadati</taxon>
        <taxon>Pseudomonadota</taxon>
        <taxon>Alphaproteobacteria</taxon>
        <taxon>Rhodospirillales</taxon>
        <taxon>Kiloniellaceae</taxon>
        <taxon>Kiloniella</taxon>
    </lineage>
</organism>
<protein>
    <submittedName>
        <fullName evidence="2">Phage tail protein</fullName>
    </submittedName>
</protein>
<reference evidence="2" key="1">
    <citation type="submission" date="2022-12" db="EMBL/GenBank/DDBJ databases">
        <title>Bacterial isolates from different developmental stages of Nematostella vectensis.</title>
        <authorList>
            <person name="Fraune S."/>
        </authorList>
    </citation>
    <scope>NUCLEOTIDE SEQUENCE</scope>
    <source>
        <strain evidence="2">G21630-S1</strain>
    </source>
</reference>
<dbReference type="Pfam" id="PF12571">
    <property type="entry name" value="Phage_tail_fib"/>
    <property type="match status" value="1"/>
</dbReference>
<dbReference type="InterPro" id="IPR051934">
    <property type="entry name" value="Phage_Tail_Fiber_Structural"/>
</dbReference>
<dbReference type="InterPro" id="IPR022225">
    <property type="entry name" value="Phage_tail_fibre_N"/>
</dbReference>
<keyword evidence="3" id="KW-1185">Reference proteome</keyword>
<evidence type="ECO:0000259" key="1">
    <source>
        <dbReference type="Pfam" id="PF12571"/>
    </source>
</evidence>
<evidence type="ECO:0000313" key="3">
    <source>
        <dbReference type="Proteomes" id="UP001069802"/>
    </source>
</evidence>